<reference evidence="2 3" key="1">
    <citation type="submission" date="2024-03" db="EMBL/GenBank/DDBJ databases">
        <title>Actinomycetospora sp. OC33-EN08, a novel actinomycete isolated from wild orchid (Aerides multiflora).</title>
        <authorList>
            <person name="Suriyachadkun C."/>
        </authorList>
    </citation>
    <scope>NUCLEOTIDE SEQUENCE [LARGE SCALE GENOMIC DNA]</scope>
    <source>
        <strain evidence="2 3">OC33-EN08</strain>
    </source>
</reference>
<comment type="caution">
    <text evidence="2">The sequence shown here is derived from an EMBL/GenBank/DDBJ whole genome shotgun (WGS) entry which is preliminary data.</text>
</comment>
<evidence type="ECO:0000259" key="1">
    <source>
        <dbReference type="Pfam" id="PF02627"/>
    </source>
</evidence>
<dbReference type="InterPro" id="IPR003779">
    <property type="entry name" value="CMD-like"/>
</dbReference>
<dbReference type="PANTHER" id="PTHR33570">
    <property type="entry name" value="4-CARBOXYMUCONOLACTONE DECARBOXYLASE FAMILY PROTEIN"/>
    <property type="match status" value="1"/>
</dbReference>
<dbReference type="Gene3D" id="1.20.1290.10">
    <property type="entry name" value="AhpD-like"/>
    <property type="match status" value="1"/>
</dbReference>
<dbReference type="Pfam" id="PF02627">
    <property type="entry name" value="CMD"/>
    <property type="match status" value="1"/>
</dbReference>
<evidence type="ECO:0000313" key="3">
    <source>
        <dbReference type="Proteomes" id="UP001385809"/>
    </source>
</evidence>
<keyword evidence="3" id="KW-1185">Reference proteome</keyword>
<protein>
    <submittedName>
        <fullName evidence="2">Carboxymuconolactone decarboxylase family protein</fullName>
    </submittedName>
</protein>
<dbReference type="Proteomes" id="UP001385809">
    <property type="component" value="Unassembled WGS sequence"/>
</dbReference>
<dbReference type="InterPro" id="IPR052512">
    <property type="entry name" value="4CMD/NDH-1_regulator"/>
</dbReference>
<dbReference type="SUPFAM" id="SSF69118">
    <property type="entry name" value="AhpD-like"/>
    <property type="match status" value="1"/>
</dbReference>
<dbReference type="RefSeq" id="WP_337697093.1">
    <property type="nucleotide sequence ID" value="NZ_JBBEGN010000013.1"/>
</dbReference>
<dbReference type="PANTHER" id="PTHR33570:SF10">
    <property type="entry name" value="GAMMA-CARBOXYMUCONOLACTONE DECARBOXYLASE"/>
    <property type="match status" value="1"/>
</dbReference>
<organism evidence="2 3">
    <name type="scientific">Actinomycetospora aurantiaca</name>
    <dbReference type="NCBI Taxonomy" id="3129233"/>
    <lineage>
        <taxon>Bacteria</taxon>
        <taxon>Bacillati</taxon>
        <taxon>Actinomycetota</taxon>
        <taxon>Actinomycetes</taxon>
        <taxon>Pseudonocardiales</taxon>
        <taxon>Pseudonocardiaceae</taxon>
        <taxon>Actinomycetospora</taxon>
    </lineage>
</organism>
<feature type="domain" description="Carboxymuconolactone decarboxylase-like" evidence="1">
    <location>
        <begin position="50"/>
        <end position="134"/>
    </location>
</feature>
<accession>A0ABU8MTM6</accession>
<sequence length="210" mass="22189">MTSESTPDLEGAIVTGTSADDRYARGLEILRVVGGQDPPAVVGALGDLAPDMARYTVEFAYGDIYARPGLTWRERQLLTVAALTALGTADAQLRFHIRGALTVGATAREVVETITHACLYAGFPATLNGLTAARAVFVETDHEVEHEPGNSPTESRWDRGWSMLTTVDGGAGERVVASLEASRPTLRAISSSSPSATCTPAPAWTCETVN</sequence>
<proteinExistence type="predicted"/>
<name>A0ABU8MTM6_9PSEU</name>
<dbReference type="EMBL" id="JBBEGN010000013">
    <property type="protein sequence ID" value="MEJ2870522.1"/>
    <property type="molecule type" value="Genomic_DNA"/>
</dbReference>
<gene>
    <name evidence="2" type="ORF">WCD74_22330</name>
</gene>
<dbReference type="InterPro" id="IPR029032">
    <property type="entry name" value="AhpD-like"/>
</dbReference>
<evidence type="ECO:0000313" key="2">
    <source>
        <dbReference type="EMBL" id="MEJ2870522.1"/>
    </source>
</evidence>